<dbReference type="CDD" id="cd06259">
    <property type="entry name" value="YdcF-like"/>
    <property type="match status" value="1"/>
</dbReference>
<evidence type="ECO:0000313" key="3">
    <source>
        <dbReference type="Proteomes" id="UP000830401"/>
    </source>
</evidence>
<accession>A0ABY4G0X5</accession>
<dbReference type="InterPro" id="IPR003848">
    <property type="entry name" value="DUF218"/>
</dbReference>
<organism evidence="2 3">
    <name type="scientific">Hymenobacter volaticus</name>
    <dbReference type="NCBI Taxonomy" id="2932254"/>
    <lineage>
        <taxon>Bacteria</taxon>
        <taxon>Pseudomonadati</taxon>
        <taxon>Bacteroidota</taxon>
        <taxon>Cytophagia</taxon>
        <taxon>Cytophagales</taxon>
        <taxon>Hymenobacteraceae</taxon>
        <taxon>Hymenobacter</taxon>
    </lineage>
</organism>
<dbReference type="Gene3D" id="3.40.50.620">
    <property type="entry name" value="HUPs"/>
    <property type="match status" value="1"/>
</dbReference>
<evidence type="ECO:0000259" key="1">
    <source>
        <dbReference type="Pfam" id="PF02698"/>
    </source>
</evidence>
<dbReference type="PANTHER" id="PTHR30336:SF20">
    <property type="entry name" value="DUF218 DOMAIN-CONTAINING PROTEIN"/>
    <property type="match status" value="1"/>
</dbReference>
<evidence type="ECO:0000313" key="2">
    <source>
        <dbReference type="EMBL" id="UOQ64508.1"/>
    </source>
</evidence>
<dbReference type="PANTHER" id="PTHR30336">
    <property type="entry name" value="INNER MEMBRANE PROTEIN, PROBABLE PERMEASE"/>
    <property type="match status" value="1"/>
</dbReference>
<keyword evidence="3" id="KW-1185">Reference proteome</keyword>
<name>A0ABY4G0X5_9BACT</name>
<dbReference type="Pfam" id="PF02698">
    <property type="entry name" value="DUF218"/>
    <property type="match status" value="1"/>
</dbReference>
<dbReference type="RefSeq" id="WP_245118367.1">
    <property type="nucleotide sequence ID" value="NZ_CP095061.1"/>
</dbReference>
<dbReference type="Proteomes" id="UP000830401">
    <property type="component" value="Chromosome"/>
</dbReference>
<proteinExistence type="predicted"/>
<reference evidence="2" key="1">
    <citation type="submission" date="2022-04" db="EMBL/GenBank/DDBJ databases">
        <title>Hymenobacter sp. isolated from the air.</title>
        <authorList>
            <person name="Won M."/>
            <person name="Lee C.-M."/>
            <person name="Woen H.-Y."/>
            <person name="Kwon S.-W."/>
        </authorList>
    </citation>
    <scope>NUCLEOTIDE SEQUENCE</scope>
    <source>
        <strain evidence="2">5420S-77</strain>
    </source>
</reference>
<sequence>MKSATYIVKWVAIVLGSWFLLHVAATTIDGLTDNAQPADCLLVLGNTVNADGTLSPRLQGRLDKALNLYQAGVSPTIFVSGGLGKEGHYEGTAMRQYLVAHGVPAAAILVDNAGNTTQATARNFVATAQVRHFSSVVVVSQFFHISRTKLLLKQQQFPRIYGAHADYYELRDIYALIREFAAYYTYLFQG</sequence>
<dbReference type="EMBL" id="CP095061">
    <property type="protein sequence ID" value="UOQ64508.1"/>
    <property type="molecule type" value="Genomic_DNA"/>
</dbReference>
<gene>
    <name evidence="2" type="ORF">MUN86_13020</name>
</gene>
<dbReference type="InterPro" id="IPR051599">
    <property type="entry name" value="Cell_Envelope_Assoc"/>
</dbReference>
<dbReference type="InterPro" id="IPR014729">
    <property type="entry name" value="Rossmann-like_a/b/a_fold"/>
</dbReference>
<feature type="domain" description="DUF218" evidence="1">
    <location>
        <begin position="39"/>
        <end position="180"/>
    </location>
</feature>
<protein>
    <submittedName>
        <fullName evidence="2">YdcF family protein</fullName>
    </submittedName>
</protein>